<protein>
    <submittedName>
        <fullName evidence="9">Site-specific integrase</fullName>
    </submittedName>
</protein>
<dbReference type="PROSITE" id="PS51900">
    <property type="entry name" value="CB"/>
    <property type="match status" value="1"/>
</dbReference>
<dbReference type="EMBL" id="JADCKB010000045">
    <property type="protein sequence ID" value="MBE5041242.1"/>
    <property type="molecule type" value="Genomic_DNA"/>
</dbReference>
<dbReference type="PANTHER" id="PTHR30629">
    <property type="entry name" value="PROPHAGE INTEGRASE"/>
    <property type="match status" value="1"/>
</dbReference>
<dbReference type="InterPro" id="IPR011010">
    <property type="entry name" value="DNA_brk_join_enz"/>
</dbReference>
<organism evidence="9 10">
    <name type="scientific">Ructibacterium gallinarum</name>
    <dbReference type="NCBI Taxonomy" id="2779355"/>
    <lineage>
        <taxon>Bacteria</taxon>
        <taxon>Bacillati</taxon>
        <taxon>Bacillota</taxon>
        <taxon>Clostridia</taxon>
        <taxon>Eubacteriales</taxon>
        <taxon>Oscillospiraceae</taxon>
        <taxon>Ructibacterium</taxon>
    </lineage>
</organism>
<dbReference type="Pfam" id="PF14659">
    <property type="entry name" value="Phage_int_SAM_3"/>
    <property type="match status" value="1"/>
</dbReference>
<dbReference type="SUPFAM" id="SSF56349">
    <property type="entry name" value="DNA breaking-rejoining enzymes"/>
    <property type="match status" value="1"/>
</dbReference>
<evidence type="ECO:0000256" key="6">
    <source>
        <dbReference type="PROSITE-ProRule" id="PRU01248"/>
    </source>
</evidence>
<dbReference type="SUPFAM" id="SSF54171">
    <property type="entry name" value="DNA-binding domain"/>
    <property type="match status" value="1"/>
</dbReference>
<keyword evidence="3" id="KW-0229">DNA integration</keyword>
<dbReference type="RefSeq" id="WP_226393774.1">
    <property type="nucleotide sequence ID" value="NZ_JADCKB010000045.1"/>
</dbReference>
<keyword evidence="5" id="KW-0233">DNA recombination</keyword>
<dbReference type="InterPro" id="IPR044068">
    <property type="entry name" value="CB"/>
</dbReference>
<comment type="caution">
    <text evidence="9">The sequence shown here is derived from an EMBL/GenBank/DDBJ whole genome shotgun (WGS) entry which is preliminary data.</text>
</comment>
<reference evidence="9" key="1">
    <citation type="submission" date="2020-10" db="EMBL/GenBank/DDBJ databases">
        <title>ChiBAC.</title>
        <authorList>
            <person name="Zenner C."/>
            <person name="Hitch T.C.A."/>
            <person name="Clavel T."/>
        </authorList>
    </citation>
    <scope>NUCLEOTIDE SEQUENCE</scope>
    <source>
        <strain evidence="9">DSM 107454</strain>
    </source>
</reference>
<keyword evidence="10" id="KW-1185">Reference proteome</keyword>
<comment type="function">
    <text evidence="1">Site-specific tyrosine recombinase, which acts by catalyzing the cutting and rejoining of the recombining DNA molecules.</text>
</comment>
<evidence type="ECO:0000313" key="9">
    <source>
        <dbReference type="EMBL" id="MBE5041242.1"/>
    </source>
</evidence>
<name>A0A9D5M284_9FIRM</name>
<comment type="similarity">
    <text evidence="2">Belongs to the 'phage' integrase family.</text>
</comment>
<dbReference type="PROSITE" id="PS51898">
    <property type="entry name" value="TYR_RECOMBINASE"/>
    <property type="match status" value="1"/>
</dbReference>
<evidence type="ECO:0000259" key="7">
    <source>
        <dbReference type="PROSITE" id="PS51898"/>
    </source>
</evidence>
<evidence type="ECO:0000256" key="5">
    <source>
        <dbReference type="ARBA" id="ARBA00023172"/>
    </source>
</evidence>
<keyword evidence="4 6" id="KW-0238">DNA-binding</keyword>
<dbReference type="PANTHER" id="PTHR30629:SF2">
    <property type="entry name" value="PROPHAGE INTEGRASE INTS-RELATED"/>
    <property type="match status" value="1"/>
</dbReference>
<gene>
    <name evidence="9" type="ORF">INF28_12345</name>
</gene>
<dbReference type="GO" id="GO:0006310">
    <property type="term" value="P:DNA recombination"/>
    <property type="evidence" value="ECO:0007669"/>
    <property type="project" value="UniProtKB-KW"/>
</dbReference>
<dbReference type="GO" id="GO:0008907">
    <property type="term" value="F:integrase activity"/>
    <property type="evidence" value="ECO:0007669"/>
    <property type="project" value="InterPro"/>
</dbReference>
<dbReference type="GO" id="GO:0003677">
    <property type="term" value="F:DNA binding"/>
    <property type="evidence" value="ECO:0007669"/>
    <property type="project" value="UniProtKB-UniRule"/>
</dbReference>
<dbReference type="Proteomes" id="UP000806542">
    <property type="component" value="Unassembled WGS sequence"/>
</dbReference>
<dbReference type="InterPro" id="IPR002104">
    <property type="entry name" value="Integrase_catalytic"/>
</dbReference>
<evidence type="ECO:0000256" key="4">
    <source>
        <dbReference type="ARBA" id="ARBA00023125"/>
    </source>
</evidence>
<evidence type="ECO:0000256" key="1">
    <source>
        <dbReference type="ARBA" id="ARBA00003283"/>
    </source>
</evidence>
<feature type="domain" description="Tyr recombinase" evidence="7">
    <location>
        <begin position="191"/>
        <end position="413"/>
    </location>
</feature>
<dbReference type="Gene3D" id="1.10.150.130">
    <property type="match status" value="1"/>
</dbReference>
<accession>A0A9D5M284</accession>
<dbReference type="InterPro" id="IPR016177">
    <property type="entry name" value="DNA-bd_dom_sf"/>
</dbReference>
<dbReference type="Gene3D" id="3.30.160.60">
    <property type="entry name" value="Classic Zinc Finger"/>
    <property type="match status" value="1"/>
</dbReference>
<dbReference type="Pfam" id="PF02920">
    <property type="entry name" value="Integrase_DNA"/>
    <property type="match status" value="1"/>
</dbReference>
<evidence type="ECO:0000313" key="10">
    <source>
        <dbReference type="Proteomes" id="UP000806542"/>
    </source>
</evidence>
<dbReference type="InterPro" id="IPR010998">
    <property type="entry name" value="Integrase_recombinase_N"/>
</dbReference>
<feature type="domain" description="Core-binding (CB)" evidence="8">
    <location>
        <begin position="83"/>
        <end position="165"/>
    </location>
</feature>
<dbReference type="Gene3D" id="1.10.443.10">
    <property type="entry name" value="Intergrase catalytic core"/>
    <property type="match status" value="1"/>
</dbReference>
<dbReference type="InterPro" id="IPR050808">
    <property type="entry name" value="Phage_Integrase"/>
</dbReference>
<dbReference type="Pfam" id="PF00589">
    <property type="entry name" value="Phage_integrase"/>
    <property type="match status" value="1"/>
</dbReference>
<dbReference type="InterPro" id="IPR004107">
    <property type="entry name" value="Integrase_SAM-like_N"/>
</dbReference>
<dbReference type="AlphaFoldDB" id="A0A9D5M284"/>
<proteinExistence type="inferred from homology"/>
<evidence type="ECO:0000256" key="2">
    <source>
        <dbReference type="ARBA" id="ARBA00008857"/>
    </source>
</evidence>
<dbReference type="InterPro" id="IPR004191">
    <property type="entry name" value="Integrase_Tn916-type_DNA-bd_N"/>
</dbReference>
<dbReference type="InterPro" id="IPR013762">
    <property type="entry name" value="Integrase-like_cat_sf"/>
</dbReference>
<evidence type="ECO:0000259" key="8">
    <source>
        <dbReference type="PROSITE" id="PS51900"/>
    </source>
</evidence>
<dbReference type="CDD" id="cd01189">
    <property type="entry name" value="INT_ICEBs1_C_like"/>
    <property type="match status" value="1"/>
</dbReference>
<evidence type="ECO:0000256" key="3">
    <source>
        <dbReference type="ARBA" id="ARBA00022908"/>
    </source>
</evidence>
<sequence>MSEKRRDNKGRILLSNERQRPDGKYEYRYIDRNGVKHSIYSWKLVSTDKIPNGKKCEESLRDMKRKIEKDLEDGIDPAKSQNTTLNQYYEEYINSKYELKTSTRVNYKYLYEKYIKDNLGNKKMYDIKYIDIKNFYIYLVDKLGLKIGTIKIIDNILHQMFNVAVRNGDIRYNPTTGVIYEIKKANNFENIKRRALTIPQQELLIDFCKNNTMYNHWLPLITVFLGTGCRVGEIIGLRWEDCDFEKSIISINHILTYRPQDNRKYEFHITTPKTKNSIRIIPMLKDVKKVLLEERLRQMKIGFNTSVIDGYSGFIFQSRVRTVIFPQKINEVLESIRIKCNQQEEENAIREMREPVIIPHFSVHNLRHTFCTRFCENETNIKVIQEIMGHADITTTMDVYNEATIEKKVESFFNLEGKIKIN</sequence>